<evidence type="ECO:0000256" key="4">
    <source>
        <dbReference type="ARBA" id="ARBA00022737"/>
    </source>
</evidence>
<evidence type="ECO:0000256" key="2">
    <source>
        <dbReference type="ARBA" id="ARBA00022448"/>
    </source>
</evidence>
<accession>A0A9N7RMW3</accession>
<comment type="subcellular location">
    <subcellularLocation>
        <location evidence="1">Endoplasmic reticulum</location>
    </subcellularLocation>
</comment>
<sequence length="657" mass="71301">SDEERETWGFMKVMFNEDGTARTKLLSHLGFSAPVEESDTLNNDASEHVNTLGLDESTAIREGASGYQESAPFGNDNGEDFFDNLSSPKAETPLSKTKDEFVNEETLKETHPETDGQEEIHDSSFDDAVQRALVVGDYKGAVAQCISANRLADALVIAHVGGGTLWDNTRDQYLKTCSSPYLKVVSAMVNNDLMSIANTRPLKSWKETLALFCTFAQSEQWAQLCDTLGARLMVAGDATAATLCYICAGNIDKTVEIWSRNLAKDQDGKPYVERLQDLMEKTIVFALATGQKRFSASLCKLVEKYAEILASQGLLTTAMEYLNLLGTEELSTELIILRDRIARSIEQDKEVEETVTYENRQVQTGPTYGDQSSYGVVDASQHYYPNTAPSQFQQSVPSSPYGVNYQQQPTVSYGRGYNPPTTYQATSQPNAPQPSMFVPSPAPPAQTGNFFPPPVNTQPPAKFVPTTPPLLRNAEQYQQPSTLGSQLYPGSVNPSYQGVPPGVPSFGANTSHVPTPAQKMSQVFNPTPPTRGFTPISSSGVQRPGMNLVQPPSPTQPVPVQPAAPAAPPPTVQTVDTSKVPAQQRPVIATLTRLFNETSEALGGGPRKREIEDNSKKLGALFAKLNSGDVSKNAAEKLVQLCQALDIGDFGTALQIQ</sequence>
<evidence type="ECO:0000256" key="1">
    <source>
        <dbReference type="ARBA" id="ARBA00004240"/>
    </source>
</evidence>
<dbReference type="GO" id="GO:0030127">
    <property type="term" value="C:COPII vesicle coat"/>
    <property type="evidence" value="ECO:0007669"/>
    <property type="project" value="TreeGrafter"/>
</dbReference>
<dbReference type="GO" id="GO:0090110">
    <property type="term" value="P:COPII-coated vesicle cargo loading"/>
    <property type="evidence" value="ECO:0007669"/>
    <property type="project" value="TreeGrafter"/>
</dbReference>
<name>A0A9N7RMW3_STRHE</name>
<feature type="non-terminal residue" evidence="9">
    <location>
        <position position="1"/>
    </location>
</feature>
<evidence type="ECO:0000313" key="10">
    <source>
        <dbReference type="Proteomes" id="UP001153555"/>
    </source>
</evidence>
<reference evidence="9" key="1">
    <citation type="submission" date="2019-12" db="EMBL/GenBank/DDBJ databases">
        <authorList>
            <person name="Scholes J."/>
        </authorList>
    </citation>
    <scope>NUCLEOTIDE SEQUENCE</scope>
</reference>
<gene>
    <name evidence="9" type="ORF">SHERM_03893</name>
</gene>
<feature type="compositionally biased region" description="Pro residues" evidence="7">
    <location>
        <begin position="551"/>
        <end position="571"/>
    </location>
</feature>
<keyword evidence="4" id="KW-0677">Repeat</keyword>
<evidence type="ECO:0000256" key="6">
    <source>
        <dbReference type="ARBA" id="ARBA00022892"/>
    </source>
</evidence>
<dbReference type="PANTHER" id="PTHR13923:SF11">
    <property type="entry name" value="SECRETORY 31, ISOFORM D"/>
    <property type="match status" value="1"/>
</dbReference>
<evidence type="ECO:0000256" key="5">
    <source>
        <dbReference type="ARBA" id="ARBA00022824"/>
    </source>
</evidence>
<dbReference type="Gene3D" id="1.25.40.1030">
    <property type="match status" value="1"/>
</dbReference>
<dbReference type="GO" id="GO:0070971">
    <property type="term" value="C:endoplasmic reticulum exit site"/>
    <property type="evidence" value="ECO:0007669"/>
    <property type="project" value="TreeGrafter"/>
</dbReference>
<evidence type="ECO:0000259" key="8">
    <source>
        <dbReference type="Pfam" id="PF12931"/>
    </source>
</evidence>
<keyword evidence="3" id="KW-0853">WD repeat</keyword>
<keyword evidence="5" id="KW-0256">Endoplasmic reticulum</keyword>
<feature type="domain" description="Sec16 Sec23-binding" evidence="8">
    <location>
        <begin position="129"/>
        <end position="325"/>
    </location>
</feature>
<evidence type="ECO:0000256" key="7">
    <source>
        <dbReference type="SAM" id="MobiDB-lite"/>
    </source>
</evidence>
<feature type="region of interest" description="Disordered" evidence="7">
    <location>
        <begin position="386"/>
        <end position="409"/>
    </location>
</feature>
<dbReference type="PANTHER" id="PTHR13923">
    <property type="entry name" value="SEC31-RELATED PROTEIN"/>
    <property type="match status" value="1"/>
</dbReference>
<comment type="caution">
    <text evidence="9">The sequence shown here is derived from an EMBL/GenBank/DDBJ whole genome shotgun (WGS) entry which is preliminary data.</text>
</comment>
<dbReference type="Gene3D" id="1.20.940.10">
    <property type="entry name" value="Functional domain of the splicing factor Prp18"/>
    <property type="match status" value="1"/>
</dbReference>
<dbReference type="Pfam" id="PF12931">
    <property type="entry name" value="TPR_Sec16"/>
    <property type="match status" value="1"/>
</dbReference>
<dbReference type="InterPro" id="IPR040251">
    <property type="entry name" value="SEC31-like"/>
</dbReference>
<protein>
    <submittedName>
        <fullName evidence="9">Protein transport protein SEC31 homolog B</fullName>
    </submittedName>
</protein>
<dbReference type="OrthoDB" id="542917at2759"/>
<feature type="non-terminal residue" evidence="9">
    <location>
        <position position="657"/>
    </location>
</feature>
<dbReference type="InterPro" id="IPR024298">
    <property type="entry name" value="Sec16_Sec23-bd"/>
</dbReference>
<feature type="region of interest" description="Disordered" evidence="7">
    <location>
        <begin position="442"/>
        <end position="465"/>
    </location>
</feature>
<evidence type="ECO:0000313" key="9">
    <source>
        <dbReference type="EMBL" id="CAA0836849.1"/>
    </source>
</evidence>
<dbReference type="Proteomes" id="UP001153555">
    <property type="component" value="Unassembled WGS sequence"/>
</dbReference>
<evidence type="ECO:0000256" key="3">
    <source>
        <dbReference type="ARBA" id="ARBA00022574"/>
    </source>
</evidence>
<keyword evidence="10" id="KW-1185">Reference proteome</keyword>
<feature type="region of interest" description="Disordered" evidence="7">
    <location>
        <begin position="67"/>
        <end position="101"/>
    </location>
</feature>
<dbReference type="GO" id="GO:0005198">
    <property type="term" value="F:structural molecule activity"/>
    <property type="evidence" value="ECO:0007669"/>
    <property type="project" value="TreeGrafter"/>
</dbReference>
<dbReference type="EMBL" id="CACSLK010030184">
    <property type="protein sequence ID" value="CAA0836849.1"/>
    <property type="molecule type" value="Genomic_DNA"/>
</dbReference>
<feature type="compositionally biased region" description="Low complexity" evidence="7">
    <location>
        <begin position="389"/>
        <end position="400"/>
    </location>
</feature>
<dbReference type="AlphaFoldDB" id="A0A9N7RMW3"/>
<keyword evidence="6" id="KW-0931">ER-Golgi transport</keyword>
<dbReference type="GO" id="GO:0007029">
    <property type="term" value="P:endoplasmic reticulum organization"/>
    <property type="evidence" value="ECO:0007669"/>
    <property type="project" value="TreeGrafter"/>
</dbReference>
<proteinExistence type="predicted"/>
<feature type="region of interest" description="Disordered" evidence="7">
    <location>
        <begin position="550"/>
        <end position="579"/>
    </location>
</feature>
<keyword evidence="2" id="KW-0813">Transport</keyword>
<organism evidence="9 10">
    <name type="scientific">Striga hermonthica</name>
    <name type="common">Purple witchweed</name>
    <name type="synonym">Buchnera hermonthica</name>
    <dbReference type="NCBI Taxonomy" id="68872"/>
    <lineage>
        <taxon>Eukaryota</taxon>
        <taxon>Viridiplantae</taxon>
        <taxon>Streptophyta</taxon>
        <taxon>Embryophyta</taxon>
        <taxon>Tracheophyta</taxon>
        <taxon>Spermatophyta</taxon>
        <taxon>Magnoliopsida</taxon>
        <taxon>eudicotyledons</taxon>
        <taxon>Gunneridae</taxon>
        <taxon>Pentapetalae</taxon>
        <taxon>asterids</taxon>
        <taxon>lamiids</taxon>
        <taxon>Lamiales</taxon>
        <taxon>Orobanchaceae</taxon>
        <taxon>Buchnereae</taxon>
        <taxon>Striga</taxon>
    </lineage>
</organism>